<dbReference type="GO" id="GO:0035694">
    <property type="term" value="P:mitochondrial protein catabolic process"/>
    <property type="evidence" value="ECO:0007669"/>
    <property type="project" value="InterPro"/>
</dbReference>
<evidence type="ECO:0000256" key="11">
    <source>
        <dbReference type="ARBA" id="ARBA00023136"/>
    </source>
</evidence>
<comment type="subcellular location">
    <subcellularLocation>
        <location evidence="3">Cytoplasm</location>
    </subcellularLocation>
    <subcellularLocation>
        <location evidence="2">Mitochondrion matrix</location>
    </subcellularLocation>
    <subcellularLocation>
        <location evidence="1">Mitochondrion outer membrane</location>
    </subcellularLocation>
</comment>
<keyword evidence="8" id="KW-0175">Coiled coil</keyword>
<dbReference type="GO" id="GO:0035695">
    <property type="term" value="P:mitophagy by internal vacuole formation"/>
    <property type="evidence" value="ECO:0007669"/>
    <property type="project" value="TreeGrafter"/>
</dbReference>
<keyword evidence="7" id="KW-1000">Mitochondrion outer membrane</keyword>
<reference evidence="15" key="2">
    <citation type="submission" date="2023-11" db="UniProtKB">
        <authorList>
            <consortium name="WormBaseParasite"/>
        </authorList>
    </citation>
    <scope>IDENTIFICATION</scope>
</reference>
<evidence type="ECO:0000256" key="4">
    <source>
        <dbReference type="ARBA" id="ARBA00008233"/>
    </source>
</evidence>
<organism evidence="14 15">
    <name type="scientific">Trichobilharzia regenti</name>
    <name type="common">Nasal bird schistosome</name>
    <dbReference type="NCBI Taxonomy" id="157069"/>
    <lineage>
        <taxon>Eukaryota</taxon>
        <taxon>Metazoa</taxon>
        <taxon>Spiralia</taxon>
        <taxon>Lophotrochozoa</taxon>
        <taxon>Platyhelminthes</taxon>
        <taxon>Trematoda</taxon>
        <taxon>Digenea</taxon>
        <taxon>Strigeidida</taxon>
        <taxon>Schistosomatoidea</taxon>
        <taxon>Schistosomatidae</taxon>
        <taxon>Trichobilharzia</taxon>
    </lineage>
</organism>
<evidence type="ECO:0000256" key="3">
    <source>
        <dbReference type="ARBA" id="ARBA00004496"/>
    </source>
</evidence>
<dbReference type="PANTHER" id="PTHR21771:SF0">
    <property type="entry name" value="MITOCHONDRIA-EATING PROTEIN"/>
    <property type="match status" value="1"/>
</dbReference>
<dbReference type="GO" id="GO:0005759">
    <property type="term" value="C:mitochondrial matrix"/>
    <property type="evidence" value="ECO:0007669"/>
    <property type="project" value="UniProtKB-SubCell"/>
</dbReference>
<dbReference type="InterPro" id="IPR026169">
    <property type="entry name" value="MIEAP"/>
</dbReference>
<dbReference type="GO" id="GO:0008289">
    <property type="term" value="F:lipid binding"/>
    <property type="evidence" value="ECO:0007669"/>
    <property type="project" value="UniProtKB-KW"/>
</dbReference>
<accession>A0AA85IK68</accession>
<evidence type="ECO:0000256" key="10">
    <source>
        <dbReference type="ARBA" id="ARBA00023128"/>
    </source>
</evidence>
<keyword evidence="10" id="KW-0496">Mitochondrion</keyword>
<evidence type="ECO:0000313" key="14">
    <source>
        <dbReference type="Proteomes" id="UP000050795"/>
    </source>
</evidence>
<evidence type="ECO:0000313" key="15">
    <source>
        <dbReference type="WBParaSite" id="TREG1_100130.1"/>
    </source>
</evidence>
<keyword evidence="9" id="KW-0446">Lipid-binding</keyword>
<dbReference type="PANTHER" id="PTHR21771">
    <property type="entry name" value="MITOCHONDRIA-EATING PROTEIN-RELATED"/>
    <property type="match status" value="1"/>
</dbReference>
<evidence type="ECO:0000256" key="12">
    <source>
        <dbReference type="ARBA" id="ARBA00032687"/>
    </source>
</evidence>
<sequence length="568" mass="64505">MARDLINSQIEPSFRIYDRLKSWANESKSNNLVENATICCELIEANASVQHELFRILRIFVSQGSFSTENSKPHQGSGAIETPVVTSCCNGNYSYPVSNFTNNVLREIQKQQFQSCMHTSPQKKEIQNTSGPPKDVPRLENEILERLIQSQIQCDRLASQLKAQSMELIQPTIENKSVYSTQKRPRPTIDTESVFNQSATCYNARLPANTSYDSFGGEDDYQKSENSYDRSTRYTCDRDVAKISTNGGQTSTLNPTDLLQSWLSPLVSQYNDLFTNLRVSCMRRLQSFGQTDCERNQRLIFHAVQAGFLVTSHVIRRLFTSLHDTNNFFRKPCERQLSIFDTPLSTDQLEKLVAATFRRLSRHPPPECACHITINETGKSSVKRPTSVRRPITSQELASLTQLLKEICSLAWHLLAEKQESQSCTDESTGVCLVWYADVDKSAKPGDAYDDRCYRRSYDSDATAGQVHHYIWPCLFLFTKEVNLNQLQLQRQQFHIGNTSSSGSQKNKLVKACVLVKGEACTRNPINLASQRDKAAALLNHEHFCHFNCRNKSPIKCARSRSTSCRRM</sequence>
<evidence type="ECO:0000256" key="8">
    <source>
        <dbReference type="ARBA" id="ARBA00023054"/>
    </source>
</evidence>
<evidence type="ECO:0000256" key="2">
    <source>
        <dbReference type="ARBA" id="ARBA00004305"/>
    </source>
</evidence>
<evidence type="ECO:0000256" key="5">
    <source>
        <dbReference type="ARBA" id="ARBA00019863"/>
    </source>
</evidence>
<dbReference type="Proteomes" id="UP000050795">
    <property type="component" value="Unassembled WGS sequence"/>
</dbReference>
<evidence type="ECO:0000256" key="6">
    <source>
        <dbReference type="ARBA" id="ARBA00022490"/>
    </source>
</evidence>
<name>A0AA85IK68_TRIRE</name>
<dbReference type="Pfam" id="PF16026">
    <property type="entry name" value="MIEAP"/>
    <property type="match status" value="1"/>
</dbReference>
<comment type="similarity">
    <text evidence="4">Belongs to the MIEAP family.</text>
</comment>
<feature type="domain" description="Mitochondria-eating protein C-terminal" evidence="13">
    <location>
        <begin position="265"/>
        <end position="416"/>
    </location>
</feature>
<proteinExistence type="inferred from homology"/>
<evidence type="ECO:0000259" key="13">
    <source>
        <dbReference type="Pfam" id="PF16026"/>
    </source>
</evidence>
<reference evidence="14" key="1">
    <citation type="submission" date="2022-06" db="EMBL/GenBank/DDBJ databases">
        <authorList>
            <person name="Berger JAMES D."/>
            <person name="Berger JAMES D."/>
        </authorList>
    </citation>
    <scope>NUCLEOTIDE SEQUENCE [LARGE SCALE GENOMIC DNA]</scope>
</reference>
<dbReference type="WBParaSite" id="TREG1_100130.1">
    <property type="protein sequence ID" value="TREG1_100130.1"/>
    <property type="gene ID" value="TREG1_100130"/>
</dbReference>
<keyword evidence="14" id="KW-1185">Reference proteome</keyword>
<evidence type="ECO:0000256" key="9">
    <source>
        <dbReference type="ARBA" id="ARBA00023121"/>
    </source>
</evidence>
<keyword evidence="6" id="KW-0963">Cytoplasm</keyword>
<dbReference type="AlphaFoldDB" id="A0AA85IK68"/>
<evidence type="ECO:0000256" key="7">
    <source>
        <dbReference type="ARBA" id="ARBA00022787"/>
    </source>
</evidence>
<evidence type="ECO:0000256" key="1">
    <source>
        <dbReference type="ARBA" id="ARBA00004294"/>
    </source>
</evidence>
<protein>
    <recommendedName>
        <fullName evidence="5">Mitochondria-eating protein</fullName>
    </recommendedName>
    <alternativeName>
        <fullName evidence="12">Spermatogenesis-associated protein 18</fullName>
    </alternativeName>
</protein>
<dbReference type="GO" id="GO:0005741">
    <property type="term" value="C:mitochondrial outer membrane"/>
    <property type="evidence" value="ECO:0007669"/>
    <property type="project" value="UniProtKB-SubCell"/>
</dbReference>
<keyword evidence="11" id="KW-0472">Membrane</keyword>
<dbReference type="InterPro" id="IPR031981">
    <property type="entry name" value="MIEAP_C"/>
</dbReference>